<comment type="caution">
    <text evidence="3">The sequence shown here is derived from an EMBL/GenBank/DDBJ whole genome shotgun (WGS) entry which is preliminary data.</text>
</comment>
<reference evidence="3 4" key="1">
    <citation type="submission" date="2019-03" db="EMBL/GenBank/DDBJ databases">
        <title>Draft genome sequences of novel Actinobacteria.</title>
        <authorList>
            <person name="Sahin N."/>
            <person name="Ay H."/>
            <person name="Saygin H."/>
        </authorList>
    </citation>
    <scope>NUCLEOTIDE SEQUENCE [LARGE SCALE GENOMIC DNA]</scope>
    <source>
        <strain evidence="3 4">DSM 45941</strain>
    </source>
</reference>
<name>A0A4R5BIB9_9ACTN</name>
<protein>
    <recommendedName>
        <fullName evidence="2">Clp R domain-containing protein</fullName>
    </recommendedName>
</protein>
<evidence type="ECO:0000256" key="1">
    <source>
        <dbReference type="PROSITE-ProRule" id="PRU01251"/>
    </source>
</evidence>
<evidence type="ECO:0000313" key="3">
    <source>
        <dbReference type="EMBL" id="TDD85495.1"/>
    </source>
</evidence>
<evidence type="ECO:0000259" key="2">
    <source>
        <dbReference type="PROSITE" id="PS51903"/>
    </source>
</evidence>
<dbReference type="SUPFAM" id="SSF81923">
    <property type="entry name" value="Double Clp-N motif"/>
    <property type="match status" value="1"/>
</dbReference>
<evidence type="ECO:0000313" key="4">
    <source>
        <dbReference type="Proteomes" id="UP000295578"/>
    </source>
</evidence>
<dbReference type="OrthoDB" id="3532497at2"/>
<dbReference type="Pfam" id="PF02861">
    <property type="entry name" value="Clp_N"/>
    <property type="match status" value="1"/>
</dbReference>
<dbReference type="Proteomes" id="UP000295578">
    <property type="component" value="Unassembled WGS sequence"/>
</dbReference>
<gene>
    <name evidence="3" type="ORF">E1293_11115</name>
</gene>
<dbReference type="PROSITE" id="PS51903">
    <property type="entry name" value="CLP_R"/>
    <property type="match status" value="1"/>
</dbReference>
<dbReference type="Gene3D" id="1.10.1780.10">
    <property type="entry name" value="Clp, N-terminal domain"/>
    <property type="match status" value="1"/>
</dbReference>
<dbReference type="InterPro" id="IPR004176">
    <property type="entry name" value="Clp_R_N"/>
</dbReference>
<dbReference type="InterPro" id="IPR036628">
    <property type="entry name" value="Clp_N_dom_sf"/>
</dbReference>
<sequence>MHAVMERAAAEAQAMGSKDIEAEHLLLAVAREPEATTRELLDSAGLDYQTIKDALQSEFEQSLGAAGISVTDRDMLRPRRSIRRPSDAGASAKLVLERGMAAVGDKKDLRPAHILLGLLELKAGTVPRALALAGVDRDELKARTRAALPRAGR</sequence>
<feature type="domain" description="Clp R" evidence="2">
    <location>
        <begin position="1"/>
        <end position="62"/>
    </location>
</feature>
<dbReference type="EMBL" id="SMKY01000036">
    <property type="protein sequence ID" value="TDD85495.1"/>
    <property type="molecule type" value="Genomic_DNA"/>
</dbReference>
<accession>A0A4R5BIB9</accession>
<dbReference type="AlphaFoldDB" id="A0A4R5BIB9"/>
<proteinExistence type="predicted"/>
<keyword evidence="1" id="KW-0677">Repeat</keyword>
<keyword evidence="4" id="KW-1185">Reference proteome</keyword>
<organism evidence="3 4">
    <name type="scientific">Actinomadura darangshiensis</name>
    <dbReference type="NCBI Taxonomy" id="705336"/>
    <lineage>
        <taxon>Bacteria</taxon>
        <taxon>Bacillati</taxon>
        <taxon>Actinomycetota</taxon>
        <taxon>Actinomycetes</taxon>
        <taxon>Streptosporangiales</taxon>
        <taxon>Thermomonosporaceae</taxon>
        <taxon>Actinomadura</taxon>
    </lineage>
</organism>